<dbReference type="AlphaFoldDB" id="A0AAJ0CD50"/>
<gene>
    <name evidence="1" type="ORF">QQS21_011425</name>
</gene>
<name>A0AAJ0CD50_9HYPO</name>
<proteinExistence type="predicted"/>
<dbReference type="Proteomes" id="UP001251528">
    <property type="component" value="Unassembled WGS sequence"/>
</dbReference>
<sequence>MRRSARIANRNNTANQRATISSSKDVFRVTALPQEIRFMVYEFLFYGKEVVRLSPVPATTSAQQLSSPYRSALSLSQTCRTLRLDAQTLYGHRTVHQVSDLDISEYSKTSLLQACRAVRITIESVNYLNLLPIVLLHEMKRVEIDSQGVFFTVPAHVLNSLFDNAAYTWSQWLHDGRIKAIKYYGRPWESFIVIVADQSTVDVLQAMFWTIIGSGSSLRLGLPSGSEALRKFVPSH</sequence>
<dbReference type="EMBL" id="JASWJB010000386">
    <property type="protein sequence ID" value="KAK2590888.1"/>
    <property type="molecule type" value="Genomic_DNA"/>
</dbReference>
<protein>
    <recommendedName>
        <fullName evidence="3">F-box domain-containing protein</fullName>
    </recommendedName>
</protein>
<evidence type="ECO:0000313" key="2">
    <source>
        <dbReference type="Proteomes" id="UP001251528"/>
    </source>
</evidence>
<evidence type="ECO:0000313" key="1">
    <source>
        <dbReference type="EMBL" id="KAK2590888.1"/>
    </source>
</evidence>
<evidence type="ECO:0008006" key="3">
    <source>
        <dbReference type="Google" id="ProtNLM"/>
    </source>
</evidence>
<keyword evidence="2" id="KW-1185">Reference proteome</keyword>
<comment type="caution">
    <text evidence="1">The sequence shown here is derived from an EMBL/GenBank/DDBJ whole genome shotgun (WGS) entry which is preliminary data.</text>
</comment>
<organism evidence="1 2">
    <name type="scientific">Conoideocrella luteorostrata</name>
    <dbReference type="NCBI Taxonomy" id="1105319"/>
    <lineage>
        <taxon>Eukaryota</taxon>
        <taxon>Fungi</taxon>
        <taxon>Dikarya</taxon>
        <taxon>Ascomycota</taxon>
        <taxon>Pezizomycotina</taxon>
        <taxon>Sordariomycetes</taxon>
        <taxon>Hypocreomycetidae</taxon>
        <taxon>Hypocreales</taxon>
        <taxon>Clavicipitaceae</taxon>
        <taxon>Conoideocrella</taxon>
    </lineage>
</organism>
<reference evidence="1" key="1">
    <citation type="submission" date="2023-06" db="EMBL/GenBank/DDBJ databases">
        <title>Conoideocrella luteorostrata (Hypocreales: Clavicipitaceae), a potential biocontrol fungus for elongate hemlock scale in United States Christmas tree production areas.</title>
        <authorList>
            <person name="Barrett H."/>
            <person name="Lovett B."/>
            <person name="Macias A.M."/>
            <person name="Stajich J.E."/>
            <person name="Kasson M.T."/>
        </authorList>
    </citation>
    <scope>NUCLEOTIDE SEQUENCE</scope>
    <source>
        <strain evidence="1">ARSEF 14590</strain>
    </source>
</reference>
<accession>A0AAJ0CD50</accession>